<comment type="caution">
    <text evidence="2">The sequence shown here is derived from an EMBL/GenBank/DDBJ whole genome shotgun (WGS) entry which is preliminary data.</text>
</comment>
<dbReference type="EMBL" id="RCML01002696">
    <property type="protein sequence ID" value="KAG2957211.1"/>
    <property type="molecule type" value="Genomic_DNA"/>
</dbReference>
<dbReference type="AlphaFoldDB" id="A0A8T1A518"/>
<organism evidence="2 6">
    <name type="scientific">Phytophthora cactorum</name>
    <dbReference type="NCBI Taxonomy" id="29920"/>
    <lineage>
        <taxon>Eukaryota</taxon>
        <taxon>Sar</taxon>
        <taxon>Stramenopiles</taxon>
        <taxon>Oomycota</taxon>
        <taxon>Peronosporomycetes</taxon>
        <taxon>Peronosporales</taxon>
        <taxon>Peronosporaceae</taxon>
        <taxon>Phytophthora</taxon>
    </lineage>
</organism>
<evidence type="ECO:0000313" key="6">
    <source>
        <dbReference type="Proteomes" id="UP000774804"/>
    </source>
</evidence>
<dbReference type="PANTHER" id="PTHR31485">
    <property type="entry name" value="PEPTIDYL SERINE ALPHA-GALACTOSYLTRANSFERASE"/>
    <property type="match status" value="1"/>
</dbReference>
<dbReference type="VEuPathDB" id="FungiDB:PC110_g8177"/>
<evidence type="ECO:0000313" key="3">
    <source>
        <dbReference type="EMBL" id="KAG2879752.1"/>
    </source>
</evidence>
<reference evidence="2" key="1">
    <citation type="submission" date="2018-10" db="EMBL/GenBank/DDBJ databases">
        <title>Effector identification in a new, highly contiguous assembly of the strawberry crown rot pathogen Phytophthora cactorum.</title>
        <authorList>
            <person name="Armitage A.D."/>
            <person name="Nellist C.F."/>
            <person name="Bates H."/>
            <person name="Vickerstaff R.J."/>
            <person name="Harrison R.J."/>
        </authorList>
    </citation>
    <scope>NUCLEOTIDE SEQUENCE</scope>
    <source>
        <strain evidence="1">15-7</strain>
        <strain evidence="2">4032</strain>
        <strain evidence="3">4040</strain>
        <strain evidence="4">P415</strain>
        <strain evidence="5">P421</strain>
    </source>
</reference>
<dbReference type="PANTHER" id="PTHR31485:SF7">
    <property type="entry name" value="PEPTIDYL SERINE ALPHA-GALACTOSYLTRANSFERASE"/>
    <property type="match status" value="1"/>
</dbReference>
<name>A0A8T1A518_9STRA</name>
<protein>
    <submittedName>
        <fullName evidence="2">Uncharacterized protein</fullName>
    </submittedName>
</protein>
<dbReference type="GO" id="GO:0016757">
    <property type="term" value="F:glycosyltransferase activity"/>
    <property type="evidence" value="ECO:0007669"/>
    <property type="project" value="InterPro"/>
</dbReference>
<dbReference type="EMBL" id="RCMV01003629">
    <property type="protein sequence ID" value="KAG3198145.1"/>
    <property type="molecule type" value="Genomic_DNA"/>
</dbReference>
<dbReference type="Proteomes" id="UP000735874">
    <property type="component" value="Unassembled WGS sequence"/>
</dbReference>
<evidence type="ECO:0000313" key="1">
    <source>
        <dbReference type="EMBL" id="KAG2809892.1"/>
    </source>
</evidence>
<dbReference type="Proteomes" id="UP000697107">
    <property type="component" value="Unassembled WGS sequence"/>
</dbReference>
<dbReference type="Proteomes" id="UP000774804">
    <property type="component" value="Unassembled WGS sequence"/>
</dbReference>
<dbReference type="EMBL" id="RCMG01002459">
    <property type="protein sequence ID" value="KAG2809892.1"/>
    <property type="molecule type" value="Genomic_DNA"/>
</dbReference>
<dbReference type="Proteomes" id="UP000736787">
    <property type="component" value="Unassembled WGS sequence"/>
</dbReference>
<evidence type="ECO:0000313" key="4">
    <source>
        <dbReference type="EMBL" id="KAG2957211.1"/>
    </source>
</evidence>
<gene>
    <name evidence="1" type="ORF">PC113_g23827</name>
    <name evidence="2" type="ORF">PC115_g24573</name>
    <name evidence="3" type="ORF">PC117_g26701</name>
    <name evidence="4" type="ORF">PC118_g24130</name>
    <name evidence="5" type="ORF">PC129_g24421</name>
</gene>
<dbReference type="InterPro" id="IPR044845">
    <property type="entry name" value="HPAT/SRGT1-like"/>
</dbReference>
<dbReference type="EMBL" id="RCMI01003394">
    <property type="protein sequence ID" value="KAG2872580.1"/>
    <property type="molecule type" value="Genomic_DNA"/>
</dbReference>
<evidence type="ECO:0000313" key="2">
    <source>
        <dbReference type="EMBL" id="KAG2872580.1"/>
    </source>
</evidence>
<accession>A0A8T1A518</accession>
<dbReference type="Proteomes" id="UP000760860">
    <property type="component" value="Unassembled WGS sequence"/>
</dbReference>
<dbReference type="EMBL" id="RCMK01002617">
    <property type="protein sequence ID" value="KAG2879752.1"/>
    <property type="molecule type" value="Genomic_DNA"/>
</dbReference>
<proteinExistence type="predicted"/>
<evidence type="ECO:0000313" key="5">
    <source>
        <dbReference type="EMBL" id="KAG3198145.1"/>
    </source>
</evidence>
<sequence>MEEPTLYYDFRRHFTPSFAVNPEPGVEDKYTPYNKPFGLRHFLLNAVPDVKHDITALVDGDFFFFRPLEANMGRNMSKYYHGVTCSALPHTTHGRRDPLTVIVDGVSLAQDWNARQGGFFAEDKADVLNKVCGGLLCGNASRKDGAEYYGSIGSPYIMIQCDALRMIDDYCDLCVPTRQVSNACIVKMFAYSITEANNGAKPP</sequence>